<dbReference type="RefSeq" id="WP_115693793.1">
    <property type="nucleotide sequence ID" value="NZ_CP031417.1"/>
</dbReference>
<evidence type="ECO:0008006" key="4">
    <source>
        <dbReference type="Google" id="ProtNLM"/>
    </source>
</evidence>
<evidence type="ECO:0000313" key="3">
    <source>
        <dbReference type="Proteomes" id="UP000254889"/>
    </source>
</evidence>
<name>A0A346A2L7_9HYPH</name>
<dbReference type="OrthoDB" id="9777593at2"/>
<reference evidence="2 3" key="1">
    <citation type="submission" date="2018-07" db="EMBL/GenBank/DDBJ databases">
        <authorList>
            <person name="Quirk P.G."/>
            <person name="Krulwich T.A."/>
        </authorList>
    </citation>
    <scope>NUCLEOTIDE SEQUENCE [LARGE SCALE GENOMIC DNA]</scope>
    <source>
        <strain evidence="2 3">CC-BB4</strain>
    </source>
</reference>
<gene>
    <name evidence="2" type="ORF">DW352_24550</name>
</gene>
<dbReference type="GO" id="GO:0016788">
    <property type="term" value="F:hydrolase activity, acting on ester bonds"/>
    <property type="evidence" value="ECO:0007669"/>
    <property type="project" value="UniProtKB-ARBA"/>
</dbReference>
<feature type="transmembrane region" description="Helical" evidence="1">
    <location>
        <begin position="26"/>
        <end position="47"/>
    </location>
</feature>
<keyword evidence="1" id="KW-0812">Transmembrane</keyword>
<keyword evidence="3" id="KW-1185">Reference proteome</keyword>
<proteinExistence type="predicted"/>
<dbReference type="KEGG" id="ptaw:DW352_24550"/>
<evidence type="ECO:0000313" key="2">
    <source>
        <dbReference type="EMBL" id="AXK83414.1"/>
    </source>
</evidence>
<dbReference type="EMBL" id="CP031417">
    <property type="protein sequence ID" value="AXK83414.1"/>
    <property type="molecule type" value="Genomic_DNA"/>
</dbReference>
<dbReference type="Gene3D" id="3.40.50.1110">
    <property type="entry name" value="SGNH hydrolase"/>
    <property type="match status" value="1"/>
</dbReference>
<dbReference type="InterPro" id="IPR036514">
    <property type="entry name" value="SGNH_hydro_sf"/>
</dbReference>
<accession>A0A346A2L7</accession>
<protein>
    <recommendedName>
        <fullName evidence="4">SGNH/GDSL hydrolase family protein</fullName>
    </recommendedName>
</protein>
<dbReference type="SUPFAM" id="SSF52266">
    <property type="entry name" value="SGNH hydrolase"/>
    <property type="match status" value="1"/>
</dbReference>
<dbReference type="Proteomes" id="UP000254889">
    <property type="component" value="Chromosome"/>
</dbReference>
<evidence type="ECO:0000256" key="1">
    <source>
        <dbReference type="SAM" id="Phobius"/>
    </source>
</evidence>
<dbReference type="AlphaFoldDB" id="A0A346A2L7"/>
<keyword evidence="1" id="KW-1133">Transmembrane helix</keyword>
<organism evidence="2 3">
    <name type="scientific">Pseudolabrys taiwanensis</name>
    <dbReference type="NCBI Taxonomy" id="331696"/>
    <lineage>
        <taxon>Bacteria</taxon>
        <taxon>Pseudomonadati</taxon>
        <taxon>Pseudomonadota</taxon>
        <taxon>Alphaproteobacteria</taxon>
        <taxon>Hyphomicrobiales</taxon>
        <taxon>Xanthobacteraceae</taxon>
        <taxon>Pseudolabrys</taxon>
    </lineage>
</organism>
<sequence>MAADRSDEVRPTHGREPRAYRPAVKIVAAMLSIVLLAVLAVGAEYAFRRLSDFGAAQPSDQAVEPRNPAVYTSEELRRDLPHFTARQGGECIAVRAGLNWDPRFGFASKKLDKDCARKLFAAYPKSVVLMGGSAMENNQAANYLTTIDSYAFGNDTAFASLNLAESGARHSNMLIRLLHEVVELHPTYVVFLDGFNEFNSVRLGGAPEDDFYWTAGVQDRIQNLPRFFRDKVVEQSRILQLLALKTGFINSARVARDTIDPAGVDAAAAYYVKMRDYTQTICEAYKIKCIFVIQPVALLEAAPTKAASTAASEHLKSFLADDAVYKRGYAYIFRHAGDKVLDATHLFEGKDDIYIDVVHFNKRGSELIGKFIHAAVNADGEHAEGGR</sequence>
<keyword evidence="1" id="KW-0472">Membrane</keyword>